<organism evidence="5 6">
    <name type="scientific">Arabidopsis thaliana x Arabidopsis arenosa</name>
    <dbReference type="NCBI Taxonomy" id="1240361"/>
    <lineage>
        <taxon>Eukaryota</taxon>
        <taxon>Viridiplantae</taxon>
        <taxon>Streptophyta</taxon>
        <taxon>Embryophyta</taxon>
        <taxon>Tracheophyta</taxon>
        <taxon>Spermatophyta</taxon>
        <taxon>Magnoliopsida</taxon>
        <taxon>eudicotyledons</taxon>
        <taxon>Gunneridae</taxon>
        <taxon>Pentapetalae</taxon>
        <taxon>rosids</taxon>
        <taxon>malvids</taxon>
        <taxon>Brassicales</taxon>
        <taxon>Brassicaceae</taxon>
        <taxon>Camelineae</taxon>
        <taxon>Arabidopsis</taxon>
    </lineage>
</organism>
<keyword evidence="6" id="KW-1185">Reference proteome</keyword>
<feature type="domain" description="Ubiquitin-like protease family profile" evidence="3">
    <location>
        <begin position="427"/>
        <end position="487"/>
    </location>
</feature>
<dbReference type="Pfam" id="PF02902">
    <property type="entry name" value="Peptidase_C48"/>
    <property type="match status" value="2"/>
</dbReference>
<dbReference type="PANTHER" id="PTHR48449:SF1">
    <property type="entry name" value="DUF1985 DOMAIN-CONTAINING PROTEIN"/>
    <property type="match status" value="1"/>
</dbReference>
<reference evidence="5 6" key="1">
    <citation type="submission" date="2020-12" db="EMBL/GenBank/DDBJ databases">
        <title>Concerted genomic and epigenomic changes stabilize Arabidopsis allopolyploids.</title>
        <authorList>
            <person name="Chen Z."/>
        </authorList>
    </citation>
    <scope>NUCLEOTIDE SEQUENCE [LARGE SCALE GENOMIC DNA]</scope>
    <source>
        <strain evidence="5">Allo738</strain>
        <tissue evidence="5">Leaf</tissue>
    </source>
</reference>
<dbReference type="GO" id="GO:0006508">
    <property type="term" value="P:proteolysis"/>
    <property type="evidence" value="ECO:0007669"/>
    <property type="project" value="UniProtKB-KW"/>
</dbReference>
<dbReference type="Pfam" id="PF09331">
    <property type="entry name" value="DUF1985"/>
    <property type="match status" value="1"/>
</dbReference>
<evidence type="ECO:0000256" key="2">
    <source>
        <dbReference type="ARBA" id="ARBA00022801"/>
    </source>
</evidence>
<gene>
    <name evidence="5" type="ORF">ISN45_At01g037110</name>
</gene>
<proteinExistence type="predicted"/>
<evidence type="ECO:0000313" key="5">
    <source>
        <dbReference type="EMBL" id="KAG7648650.1"/>
    </source>
</evidence>
<dbReference type="InterPro" id="IPR015410">
    <property type="entry name" value="DUF1985"/>
</dbReference>
<dbReference type="AlphaFoldDB" id="A0A8T2GMY1"/>
<feature type="domain" description="DUF1985" evidence="4">
    <location>
        <begin position="32"/>
        <end position="168"/>
    </location>
</feature>
<feature type="domain" description="Ubiquitin-like protease family profile" evidence="3">
    <location>
        <begin position="499"/>
        <end position="576"/>
    </location>
</feature>
<dbReference type="Proteomes" id="UP000694240">
    <property type="component" value="Chromosome 1"/>
</dbReference>
<dbReference type="GO" id="GO:0008234">
    <property type="term" value="F:cysteine-type peptidase activity"/>
    <property type="evidence" value="ECO:0007669"/>
    <property type="project" value="InterPro"/>
</dbReference>
<sequence>MWDELKKTALGLFIKLTESGFIWAAQKVHFFLTNQLQVDNMHEMWCLIDRRPIRFSLYELENITGLNCDMFDESDTREIDYKEFWNEMGIATSVGPLFTELERVIEISKTWSLEKRMMVGRLCLLSVGVHGIHHGSRVPLSSSKRVLDHVAFEKYPWGRVAFDSLLKSVKIVKYDRESDVIHGCVQSLLVWIYESVPGIGEACGFRKTTLTGVPLFDWRSSRKRFNFTAFIEKEKAAHGQVRVRHMIPVSKENMYPKWSDSAENKDMVLDNLLKDIIHNRLQPHAWTHVDEEEKTNLLDIWNMLEKMNVTISDMDKNASRRLDGLEKKVACLEESVISNEAAASNNNDEYEANSNQPSWVVEEKLGSVDGLPIQRVVKKAVNSLKKKEAATKVLTKKKVAKSNKKKTIVNVEKVEKPKPEMKKTIVKHMRAAMSLFHRRFNRDPSKYPNQRIAILDQDLISTMLKDYKQFQPYYRCFKLREYYEDQVNVHVCDDNDSCYMLSSFVPSKQRRRSYSKLEWKRITKVPENLDAGDCAIYSIKYIECLALGKSFDGLCDENMQSLRTKLAVEMFEELGENAGTLHSEVRRKAFKFPSLMDE</sequence>
<evidence type="ECO:0000256" key="1">
    <source>
        <dbReference type="ARBA" id="ARBA00022670"/>
    </source>
</evidence>
<protein>
    <submittedName>
        <fullName evidence="5">Ulp1 protease family C-terminal catalytic domain</fullName>
    </submittedName>
</protein>
<name>A0A8T2GMY1_9BRAS</name>
<evidence type="ECO:0000259" key="4">
    <source>
        <dbReference type="Pfam" id="PF09331"/>
    </source>
</evidence>
<comment type="caution">
    <text evidence="5">The sequence shown here is derived from an EMBL/GenBank/DDBJ whole genome shotgun (WGS) entry which is preliminary data.</text>
</comment>
<keyword evidence="2" id="KW-0378">Hydrolase</keyword>
<dbReference type="EMBL" id="JAEFBK010000001">
    <property type="protein sequence ID" value="KAG7648650.1"/>
    <property type="molecule type" value="Genomic_DNA"/>
</dbReference>
<dbReference type="PANTHER" id="PTHR48449">
    <property type="entry name" value="DUF1985 DOMAIN-CONTAINING PROTEIN"/>
    <property type="match status" value="1"/>
</dbReference>
<keyword evidence="1 5" id="KW-0645">Protease</keyword>
<evidence type="ECO:0000313" key="6">
    <source>
        <dbReference type="Proteomes" id="UP000694240"/>
    </source>
</evidence>
<evidence type="ECO:0000259" key="3">
    <source>
        <dbReference type="Pfam" id="PF02902"/>
    </source>
</evidence>
<accession>A0A8T2GMY1</accession>
<dbReference type="InterPro" id="IPR003653">
    <property type="entry name" value="Peptidase_C48_C"/>
</dbReference>